<evidence type="ECO:0000259" key="2">
    <source>
        <dbReference type="Pfam" id="PF13264"/>
    </source>
</evidence>
<feature type="region of interest" description="Disordered" evidence="1">
    <location>
        <begin position="564"/>
        <end position="596"/>
    </location>
</feature>
<proteinExistence type="predicted"/>
<evidence type="ECO:0000313" key="3">
    <source>
        <dbReference type="EMBL" id="KKM77908.1"/>
    </source>
</evidence>
<evidence type="ECO:0000256" key="1">
    <source>
        <dbReference type="SAM" id="MobiDB-lite"/>
    </source>
</evidence>
<feature type="compositionally biased region" description="Polar residues" evidence="1">
    <location>
        <begin position="587"/>
        <end position="596"/>
    </location>
</feature>
<organism evidence="3">
    <name type="scientific">marine sediment metagenome</name>
    <dbReference type="NCBI Taxonomy" id="412755"/>
    <lineage>
        <taxon>unclassified sequences</taxon>
        <taxon>metagenomes</taxon>
        <taxon>ecological metagenomes</taxon>
    </lineage>
</organism>
<dbReference type="EMBL" id="LAZR01008573">
    <property type="protein sequence ID" value="KKM77908.1"/>
    <property type="molecule type" value="Genomic_DNA"/>
</dbReference>
<feature type="compositionally biased region" description="Low complexity" evidence="1">
    <location>
        <begin position="564"/>
        <end position="582"/>
    </location>
</feature>
<protein>
    <recommendedName>
        <fullName evidence="2">DUF4055 domain-containing protein</fullName>
    </recommendedName>
</protein>
<name>A0A0F9K7G1_9ZZZZ</name>
<dbReference type="AlphaFoldDB" id="A0A0F9K7G1"/>
<sequence length="633" mass="69476">MDQDRVDTISKVAKKMGEDLTVVRDIEMGYSRVKEQNVKYLPSHPKEEPGNYSIRLNRPAFFNAFARTTGGLTGMVFRRNPVLQDDVRDEIKAHWENIDNAGTHGDVFAKRVFHDAIVAGHAGILVDFPQSTPGLEEKIGGRAEELDSGLRPFWRHILKENIISWRTRTVKGKLVLTQLVLNEPTVLADGEYGEKEVERYRVLRLGNAGTEKEPREGVMWDLFESAEKSATPKRIEGGEMKGVTEIPFVPVYANETDFLQSKPPLMDLAWLVIAHYQTNSDMLHAAHIANTPIPVLYGFGIDGTVVLGINTVLKTDNEEAKAEWLETTGGAINTTKAILADMRTEMSVLGLGILERRPMTAETATAKRIDRSEKDSQLSAAARSLEDGIERALGFHAQFMGVADENGDGGSVQLNRDYQELSLTPEQIRVYSDVVEKHQLSPETLWDILIEGNALPSNFEAARAKWMNRSIFLTSLAGIQSSALKPSTSPAIRVAKSVVSNCVIVPMPERPSLRASQLSLTPMPTGDNRPAPVTATRLKSLIYFLLLIYSKASFTLVIFSASSSGISTPNSSSNAMTSSTVSKLSAPRSSTNDASSVTSEAFTPSCFAMISRTLSSISHLPPVVIRIIIDCSS</sequence>
<accession>A0A0F9K7G1</accession>
<comment type="caution">
    <text evidence="3">The sequence shown here is derived from an EMBL/GenBank/DDBJ whole genome shotgun (WGS) entry which is preliminary data.</text>
</comment>
<dbReference type="InterPro" id="IPR025129">
    <property type="entry name" value="DUF4055"/>
</dbReference>
<feature type="domain" description="DUF4055" evidence="2">
    <location>
        <begin position="264"/>
        <end position="400"/>
    </location>
</feature>
<dbReference type="Pfam" id="PF13264">
    <property type="entry name" value="DUF4055"/>
    <property type="match status" value="1"/>
</dbReference>
<gene>
    <name evidence="3" type="ORF">LCGC14_1365280</name>
</gene>
<reference evidence="3" key="1">
    <citation type="journal article" date="2015" name="Nature">
        <title>Complex archaea that bridge the gap between prokaryotes and eukaryotes.</title>
        <authorList>
            <person name="Spang A."/>
            <person name="Saw J.H."/>
            <person name="Jorgensen S.L."/>
            <person name="Zaremba-Niedzwiedzka K."/>
            <person name="Martijn J."/>
            <person name="Lind A.E."/>
            <person name="van Eijk R."/>
            <person name="Schleper C."/>
            <person name="Guy L."/>
            <person name="Ettema T.J."/>
        </authorList>
    </citation>
    <scope>NUCLEOTIDE SEQUENCE</scope>
</reference>